<dbReference type="KEGG" id="ggr:HKW67_18555"/>
<evidence type="ECO:0000313" key="2">
    <source>
        <dbReference type="EMBL" id="QJR37365.1"/>
    </source>
</evidence>
<feature type="domain" description="DinB-like" evidence="1">
    <location>
        <begin position="15"/>
        <end position="140"/>
    </location>
</feature>
<evidence type="ECO:0000259" key="1">
    <source>
        <dbReference type="Pfam" id="PF12867"/>
    </source>
</evidence>
<evidence type="ECO:0000313" key="3">
    <source>
        <dbReference type="Proteomes" id="UP000500938"/>
    </source>
</evidence>
<dbReference type="SUPFAM" id="SSF109854">
    <property type="entry name" value="DinB/YfiT-like putative metalloenzymes"/>
    <property type="match status" value="1"/>
</dbReference>
<gene>
    <name evidence="2" type="ORF">HKW67_18555</name>
</gene>
<protein>
    <submittedName>
        <fullName evidence="2">DinB family protein</fullName>
    </submittedName>
</protein>
<dbReference type="Gene3D" id="1.20.120.450">
    <property type="entry name" value="dinb family like domain"/>
    <property type="match status" value="1"/>
</dbReference>
<dbReference type="InterPro" id="IPR024775">
    <property type="entry name" value="DinB-like"/>
</dbReference>
<dbReference type="InterPro" id="IPR034660">
    <property type="entry name" value="DinB/YfiT-like"/>
</dbReference>
<sequence>MSLAATLIQELQMESATTRRVLERVPDAKLGWAPHAKSRTLGQLAMHLANNPAGVTTLASQNPAELPGFGDADPASTAEVLAALDASVMEATRLLSGMSDEALAETWRVHANGAELMAMPRIAFLRTILLNHWYHHRGQLSVYLRLLEVPVPSIYGPSADENPFAA</sequence>
<dbReference type="RefSeq" id="WP_171226800.1">
    <property type="nucleotide sequence ID" value="NZ_CP053085.1"/>
</dbReference>
<dbReference type="Pfam" id="PF12867">
    <property type="entry name" value="DinB_2"/>
    <property type="match status" value="1"/>
</dbReference>
<proteinExistence type="predicted"/>
<dbReference type="EMBL" id="CP053085">
    <property type="protein sequence ID" value="QJR37365.1"/>
    <property type="molecule type" value="Genomic_DNA"/>
</dbReference>
<reference evidence="2 3" key="1">
    <citation type="submission" date="2020-05" db="EMBL/GenBank/DDBJ databases">
        <title>Complete genome sequence of Gemmatimonas greenlandica TET16.</title>
        <authorList>
            <person name="Zeng Y."/>
        </authorList>
    </citation>
    <scope>NUCLEOTIDE SEQUENCE [LARGE SCALE GENOMIC DNA]</scope>
    <source>
        <strain evidence="2 3">TET16</strain>
    </source>
</reference>
<name>A0A6M4IT28_9BACT</name>
<organism evidence="2 3">
    <name type="scientific">Gemmatimonas groenlandica</name>
    <dbReference type="NCBI Taxonomy" id="2732249"/>
    <lineage>
        <taxon>Bacteria</taxon>
        <taxon>Pseudomonadati</taxon>
        <taxon>Gemmatimonadota</taxon>
        <taxon>Gemmatimonadia</taxon>
        <taxon>Gemmatimonadales</taxon>
        <taxon>Gemmatimonadaceae</taxon>
        <taxon>Gemmatimonas</taxon>
    </lineage>
</organism>
<keyword evidence="3" id="KW-1185">Reference proteome</keyword>
<dbReference type="AlphaFoldDB" id="A0A6M4IT28"/>
<dbReference type="Proteomes" id="UP000500938">
    <property type="component" value="Chromosome"/>
</dbReference>
<accession>A0A6M4IT28</accession>